<dbReference type="SUPFAM" id="SSF50022">
    <property type="entry name" value="ISP domain"/>
    <property type="match status" value="1"/>
</dbReference>
<dbReference type="InterPro" id="IPR017941">
    <property type="entry name" value="Rieske_2Fe-2S"/>
</dbReference>
<evidence type="ECO:0000259" key="9">
    <source>
        <dbReference type="PROSITE" id="PS51296"/>
    </source>
</evidence>
<organism evidence="10 11">
    <name type="scientific">Paraburkholderia xenovorans (strain LB400)</name>
    <dbReference type="NCBI Taxonomy" id="266265"/>
    <lineage>
        <taxon>Bacteria</taxon>
        <taxon>Pseudomonadati</taxon>
        <taxon>Pseudomonadota</taxon>
        <taxon>Betaproteobacteria</taxon>
        <taxon>Burkholderiales</taxon>
        <taxon>Burkholderiaceae</taxon>
        <taxon>Paraburkholderia</taxon>
    </lineage>
</organism>
<evidence type="ECO:0000256" key="2">
    <source>
        <dbReference type="ARBA" id="ARBA00008751"/>
    </source>
</evidence>
<reference evidence="10 11" key="1">
    <citation type="journal article" date="2006" name="Proc. Natl. Acad. Sci. U.S.A.">
        <title>Burkholderia xenovorans LB400 harbors a multi-replicon, 9.73-Mbp genome shaped for versatility.</title>
        <authorList>
            <person name="Chain P.S."/>
            <person name="Denef V.J."/>
            <person name="Konstantinidis K.T."/>
            <person name="Vergez L.M."/>
            <person name="Agullo L."/>
            <person name="Reyes V.L."/>
            <person name="Hauser L."/>
            <person name="Cordova M."/>
            <person name="Gomez L."/>
            <person name="Gonzalez M."/>
            <person name="Land M."/>
            <person name="Lao V."/>
            <person name="Larimer F."/>
            <person name="LiPuma J.J."/>
            <person name="Mahenthiralingam E."/>
            <person name="Malfatti S.A."/>
            <person name="Marx C.J."/>
            <person name="Parnell J.J."/>
            <person name="Ramette A."/>
            <person name="Richardson P."/>
            <person name="Seeger M."/>
            <person name="Smith D."/>
            <person name="Spilker T."/>
            <person name="Sul W.J."/>
            <person name="Tsoi T.V."/>
            <person name="Ulrich L.E."/>
            <person name="Zhulin I.B."/>
            <person name="Tiedje J.M."/>
        </authorList>
    </citation>
    <scope>NUCLEOTIDE SEQUENCE [LARGE SCALE GENOMIC DNA]</scope>
    <source>
        <strain evidence="10 11">LB400</strain>
    </source>
</reference>
<comment type="similarity">
    <text evidence="2">Belongs to the bacterial ring-hydroxylating dioxygenase alpha subunit family.</text>
</comment>
<name>Q13HX7_PARXL</name>
<dbReference type="OrthoDB" id="9790995at2"/>
<dbReference type="Pfam" id="PF00848">
    <property type="entry name" value="Ring_hydroxyl_A"/>
    <property type="match status" value="1"/>
</dbReference>
<dbReference type="RefSeq" id="WP_011493568.1">
    <property type="nucleotide sequence ID" value="NC_007953.1"/>
</dbReference>
<evidence type="ECO:0000256" key="8">
    <source>
        <dbReference type="ARBA" id="ARBA00023027"/>
    </source>
</evidence>
<evidence type="ECO:0000256" key="1">
    <source>
        <dbReference type="ARBA" id="ARBA00001962"/>
    </source>
</evidence>
<dbReference type="KEGG" id="bxb:DR64_8035"/>
<dbReference type="PRINTS" id="PR00090">
    <property type="entry name" value="RNGDIOXGNASE"/>
</dbReference>
<evidence type="ECO:0000256" key="4">
    <source>
        <dbReference type="ARBA" id="ARBA00022723"/>
    </source>
</evidence>
<keyword evidence="8" id="KW-0520">NAD</keyword>
<dbReference type="PROSITE" id="PS51296">
    <property type="entry name" value="RIESKE"/>
    <property type="match status" value="1"/>
</dbReference>
<evidence type="ECO:0000256" key="5">
    <source>
        <dbReference type="ARBA" id="ARBA00023002"/>
    </source>
</evidence>
<dbReference type="STRING" id="266265.Bxe_C0407"/>
<dbReference type="GO" id="GO:0005506">
    <property type="term" value="F:iron ion binding"/>
    <property type="evidence" value="ECO:0007669"/>
    <property type="project" value="InterPro"/>
</dbReference>
<evidence type="ECO:0000313" key="11">
    <source>
        <dbReference type="Proteomes" id="UP000001817"/>
    </source>
</evidence>
<dbReference type="EMBL" id="CP000272">
    <property type="protein sequence ID" value="ABE36312.1"/>
    <property type="molecule type" value="Genomic_DNA"/>
</dbReference>
<dbReference type="AlphaFoldDB" id="Q13HX7"/>
<comment type="cofactor">
    <cofactor evidence="1">
        <name>Fe cation</name>
        <dbReference type="ChEBI" id="CHEBI:24875"/>
    </cofactor>
</comment>
<keyword evidence="3" id="KW-0001">2Fe-2S</keyword>
<dbReference type="GO" id="GO:0051537">
    <property type="term" value="F:2 iron, 2 sulfur cluster binding"/>
    <property type="evidence" value="ECO:0007669"/>
    <property type="project" value="UniProtKB-KW"/>
</dbReference>
<keyword evidence="10" id="KW-0223">Dioxygenase</keyword>
<dbReference type="InterPro" id="IPR015881">
    <property type="entry name" value="ARHD_Rieske_2Fe_2S"/>
</dbReference>
<dbReference type="GO" id="GO:0051213">
    <property type="term" value="F:dioxygenase activity"/>
    <property type="evidence" value="ECO:0007669"/>
    <property type="project" value="UniProtKB-KW"/>
</dbReference>
<dbReference type="KEGG" id="bxe:Bxe_C0407"/>
<dbReference type="PANTHER" id="PTHR43756:SF5">
    <property type="entry name" value="CHOLINE MONOOXYGENASE, CHLOROPLASTIC"/>
    <property type="match status" value="1"/>
</dbReference>
<dbReference type="CDD" id="cd00680">
    <property type="entry name" value="RHO_alpha_C"/>
    <property type="match status" value="1"/>
</dbReference>
<dbReference type="PANTHER" id="PTHR43756">
    <property type="entry name" value="CHOLINE MONOOXYGENASE, CHLOROPLASTIC"/>
    <property type="match status" value="1"/>
</dbReference>
<dbReference type="Pfam" id="PF00355">
    <property type="entry name" value="Rieske"/>
    <property type="match status" value="1"/>
</dbReference>
<dbReference type="InterPro" id="IPR036922">
    <property type="entry name" value="Rieske_2Fe-2S_sf"/>
</dbReference>
<protein>
    <submittedName>
        <fullName evidence="10">Rieske-type ring dioxygenase</fullName>
    </submittedName>
</protein>
<sequence>MSTLENVHASPIHFMSKPAEIEHTQRPLNEASHAPGYIYGDPDVLRREKERIFMKDWLCIAHVDELPNPGDFVTHTVIDEPVLIVRNRSGVLQAFYNQCRHRGVEVAEGRGNAKIFKCPYHAWSYDLDGKLIGVPFMKEAQGFDQKNCSLKPVRLDTWGGFIHISFDPDAEPLSSYMAEYEQEFGMLRQGELRLGLRWETDFDCNWKFVYENLMDIYHVGVTHADTIGRYQDQSSYRYLQLPRGRASIHYRAKTMSETGSSLFGRLPWIDDDSFARIGYLPPNLTMLARCDYVRPVTHWPTAVNRTHSVAYFLFPEDKIADPQFQEKIQTYVKFVEQVLDEDRGMILSLQRAMNTRGFEPGRMSFMENAIHHALGYHLERLFGPQSA</sequence>
<dbReference type="PROSITE" id="PS00570">
    <property type="entry name" value="RING_HYDROXYL_ALPHA"/>
    <property type="match status" value="1"/>
</dbReference>
<dbReference type="SUPFAM" id="SSF55961">
    <property type="entry name" value="Bet v1-like"/>
    <property type="match status" value="1"/>
</dbReference>
<accession>Q13HX7</accession>
<evidence type="ECO:0000256" key="7">
    <source>
        <dbReference type="ARBA" id="ARBA00023014"/>
    </source>
</evidence>
<evidence type="ECO:0000313" key="10">
    <source>
        <dbReference type="EMBL" id="ABE36312.1"/>
    </source>
</evidence>
<feature type="domain" description="Rieske" evidence="9">
    <location>
        <begin position="57"/>
        <end position="164"/>
    </location>
</feature>
<dbReference type="Gene3D" id="3.90.380.10">
    <property type="entry name" value="Naphthalene 1,2-dioxygenase Alpha Subunit, Chain A, domain 1"/>
    <property type="match status" value="1"/>
</dbReference>
<proteinExistence type="inferred from homology"/>
<evidence type="ECO:0000256" key="6">
    <source>
        <dbReference type="ARBA" id="ARBA00023004"/>
    </source>
</evidence>
<dbReference type="Proteomes" id="UP000001817">
    <property type="component" value="Chromosome 3"/>
</dbReference>
<keyword evidence="11" id="KW-1185">Reference proteome</keyword>
<gene>
    <name evidence="10" type="ORF">Bxe_C0407</name>
</gene>
<dbReference type="eggNOG" id="COG4638">
    <property type="taxonomic scope" value="Bacteria"/>
</dbReference>
<keyword evidence="6" id="KW-0408">Iron</keyword>
<keyword evidence="5" id="KW-0560">Oxidoreductase</keyword>
<keyword evidence="4" id="KW-0479">Metal-binding</keyword>
<dbReference type="InterPro" id="IPR001663">
    <property type="entry name" value="Rng_hydr_dOase-A"/>
</dbReference>
<dbReference type="CDD" id="cd03469">
    <property type="entry name" value="Rieske_RO_Alpha_N"/>
    <property type="match status" value="1"/>
</dbReference>
<keyword evidence="7" id="KW-0411">Iron-sulfur</keyword>
<dbReference type="InterPro" id="IPR015879">
    <property type="entry name" value="Ring_hydroxy_dOase_asu_C_dom"/>
</dbReference>
<evidence type="ECO:0000256" key="3">
    <source>
        <dbReference type="ARBA" id="ARBA00022714"/>
    </source>
</evidence>
<dbReference type="Gene3D" id="2.102.10.10">
    <property type="entry name" value="Rieske [2Fe-2S] iron-sulphur domain"/>
    <property type="match status" value="1"/>
</dbReference>